<dbReference type="RefSeq" id="WP_035679475.1">
    <property type="nucleotide sequence ID" value="NZ_CP012916.1"/>
</dbReference>
<keyword evidence="4" id="KW-1185">Reference proteome</keyword>
<reference evidence="1 4" key="2">
    <citation type="submission" date="2023-11" db="EMBL/GenBank/DDBJ databases">
        <title>MicrobeMod: A computational toolkit for identifying prokaryotic methylation and restriction-modification with nanopore sequencing.</title>
        <authorList>
            <person name="Crits-Christoph A."/>
            <person name="Kang S.C."/>
            <person name="Lee H."/>
            <person name="Ostrov N."/>
        </authorList>
    </citation>
    <scope>NUCLEOTIDE SEQUENCE [LARGE SCALE GENOMIC DNA]</scope>
    <source>
        <strain evidence="1 4">ATCC 29145</strain>
    </source>
</reference>
<evidence type="ECO:0000313" key="3">
    <source>
        <dbReference type="Proteomes" id="UP000298774"/>
    </source>
</evidence>
<evidence type="ECO:0000313" key="4">
    <source>
        <dbReference type="Proteomes" id="UP001277471"/>
    </source>
</evidence>
<protein>
    <submittedName>
        <fullName evidence="2">Uncharacterized protein</fullName>
    </submittedName>
</protein>
<reference evidence="2 3" key="1">
    <citation type="submission" date="2018-09" db="EMBL/GenBank/DDBJ databases">
        <title>Whole genome based analysis of evolution and adaptive divergence in Indian and Brazilian strains of Azospirillum brasilense.</title>
        <authorList>
            <person name="Singh C."/>
            <person name="Tripathi A.K."/>
        </authorList>
    </citation>
    <scope>NUCLEOTIDE SEQUENCE [LARGE SCALE GENOMIC DNA]</scope>
    <source>
        <strain evidence="2 3">MTCC4038</strain>
        <plasmid evidence="2 3">p2</plasmid>
    </source>
</reference>
<name>A0A0P0F0R5_AZOBR</name>
<dbReference type="AlphaFoldDB" id="A0A0P0F0R5"/>
<sequence>MLESLAIVFALAGLAAVVTEILRNDPGLISEITSDVRAMALPGRLRAVRGDRCREPRRPSSI</sequence>
<evidence type="ECO:0000313" key="2">
    <source>
        <dbReference type="EMBL" id="QCO12270.1"/>
    </source>
</evidence>
<proteinExistence type="predicted"/>
<dbReference type="GeneID" id="56450621"/>
<dbReference type="EMBL" id="JAWXYC010000005">
    <property type="protein sequence ID" value="MDX5955586.1"/>
    <property type="molecule type" value="Genomic_DNA"/>
</dbReference>
<organism evidence="2 3">
    <name type="scientific">Azospirillum brasilense</name>
    <dbReference type="NCBI Taxonomy" id="192"/>
    <lineage>
        <taxon>Bacteria</taxon>
        <taxon>Pseudomonadati</taxon>
        <taxon>Pseudomonadota</taxon>
        <taxon>Alphaproteobacteria</taxon>
        <taxon>Rhodospirillales</taxon>
        <taxon>Azospirillaceae</taxon>
        <taxon>Azospirillum</taxon>
    </lineage>
</organism>
<dbReference type="EMBL" id="CP032341">
    <property type="protein sequence ID" value="QCO12270.1"/>
    <property type="molecule type" value="Genomic_DNA"/>
</dbReference>
<dbReference type="Proteomes" id="UP000298774">
    <property type="component" value="Plasmid p2"/>
</dbReference>
<accession>A0A0P0F0R5</accession>
<dbReference type="Proteomes" id="UP001277471">
    <property type="component" value="Unassembled WGS sequence"/>
</dbReference>
<keyword evidence="2" id="KW-0614">Plasmid</keyword>
<gene>
    <name evidence="2" type="ORF">D3868_24970</name>
    <name evidence="1" type="ORF">SIM66_30930</name>
</gene>
<geneLocation type="plasmid" evidence="2 3">
    <name>p2</name>
</geneLocation>
<evidence type="ECO:0000313" key="1">
    <source>
        <dbReference type="EMBL" id="MDX5955586.1"/>
    </source>
</evidence>
<dbReference type="KEGG" id="abf:AMK58_22965"/>